<proteinExistence type="predicted"/>
<dbReference type="SUPFAM" id="SSF46785">
    <property type="entry name" value="Winged helix' DNA-binding domain"/>
    <property type="match status" value="1"/>
</dbReference>
<protein>
    <recommendedName>
        <fullName evidence="4">HTH gntR-type domain-containing protein</fullName>
    </recommendedName>
</protein>
<dbReference type="InterPro" id="IPR000524">
    <property type="entry name" value="Tscrpt_reg_HTH_GntR"/>
</dbReference>
<evidence type="ECO:0000313" key="5">
    <source>
        <dbReference type="EMBL" id="MPM79051.1"/>
    </source>
</evidence>
<evidence type="ECO:0000256" key="1">
    <source>
        <dbReference type="ARBA" id="ARBA00023015"/>
    </source>
</evidence>
<dbReference type="Pfam" id="PF07729">
    <property type="entry name" value="FCD"/>
    <property type="match status" value="1"/>
</dbReference>
<dbReference type="Gene3D" id="1.10.10.10">
    <property type="entry name" value="Winged helix-like DNA-binding domain superfamily/Winged helix DNA-binding domain"/>
    <property type="match status" value="1"/>
</dbReference>
<reference evidence="5" key="1">
    <citation type="submission" date="2019-08" db="EMBL/GenBank/DDBJ databases">
        <authorList>
            <person name="Kucharzyk K."/>
            <person name="Murdoch R.W."/>
            <person name="Higgins S."/>
            <person name="Loffler F."/>
        </authorList>
    </citation>
    <scope>NUCLEOTIDE SEQUENCE</scope>
</reference>
<dbReference type="Gene3D" id="1.20.120.530">
    <property type="entry name" value="GntR ligand-binding domain-like"/>
    <property type="match status" value="1"/>
</dbReference>
<dbReference type="PANTHER" id="PTHR43537">
    <property type="entry name" value="TRANSCRIPTIONAL REGULATOR, GNTR FAMILY"/>
    <property type="match status" value="1"/>
</dbReference>
<evidence type="ECO:0000256" key="3">
    <source>
        <dbReference type="ARBA" id="ARBA00023163"/>
    </source>
</evidence>
<dbReference type="SMART" id="SM00345">
    <property type="entry name" value="HTH_GNTR"/>
    <property type="match status" value="1"/>
</dbReference>
<evidence type="ECO:0000259" key="4">
    <source>
        <dbReference type="PROSITE" id="PS50949"/>
    </source>
</evidence>
<keyword evidence="1" id="KW-0805">Transcription regulation</keyword>
<feature type="domain" description="HTH gntR-type" evidence="4">
    <location>
        <begin position="39"/>
        <end position="106"/>
    </location>
</feature>
<dbReference type="InterPro" id="IPR036390">
    <property type="entry name" value="WH_DNA-bd_sf"/>
</dbReference>
<organism evidence="5">
    <name type="scientific">bioreactor metagenome</name>
    <dbReference type="NCBI Taxonomy" id="1076179"/>
    <lineage>
        <taxon>unclassified sequences</taxon>
        <taxon>metagenomes</taxon>
        <taxon>ecological metagenomes</taxon>
    </lineage>
</organism>
<dbReference type="PROSITE" id="PS50949">
    <property type="entry name" value="HTH_GNTR"/>
    <property type="match status" value="1"/>
</dbReference>
<dbReference type="EMBL" id="VSSQ01029081">
    <property type="protein sequence ID" value="MPM79051.1"/>
    <property type="molecule type" value="Genomic_DNA"/>
</dbReference>
<gene>
    <name evidence="5" type="ORF">SDC9_126082</name>
</gene>
<dbReference type="InterPro" id="IPR008920">
    <property type="entry name" value="TF_FadR/GntR_C"/>
</dbReference>
<dbReference type="GO" id="GO:0003677">
    <property type="term" value="F:DNA binding"/>
    <property type="evidence" value="ECO:0007669"/>
    <property type="project" value="UniProtKB-KW"/>
</dbReference>
<comment type="caution">
    <text evidence="5">The sequence shown here is derived from an EMBL/GenBank/DDBJ whole genome shotgun (WGS) entry which is preliminary data.</text>
</comment>
<name>A0A645CQ63_9ZZZZ</name>
<dbReference type="Pfam" id="PF00392">
    <property type="entry name" value="GntR"/>
    <property type="match status" value="1"/>
</dbReference>
<dbReference type="SMART" id="SM00895">
    <property type="entry name" value="FCD"/>
    <property type="match status" value="1"/>
</dbReference>
<dbReference type="PANTHER" id="PTHR43537:SF24">
    <property type="entry name" value="GLUCONATE OPERON TRANSCRIPTIONAL REPRESSOR"/>
    <property type="match status" value="1"/>
</dbReference>
<evidence type="ECO:0000256" key="2">
    <source>
        <dbReference type="ARBA" id="ARBA00023125"/>
    </source>
</evidence>
<keyword evidence="3" id="KW-0804">Transcription</keyword>
<dbReference type="AlphaFoldDB" id="A0A645CQ63"/>
<dbReference type="InterPro" id="IPR036388">
    <property type="entry name" value="WH-like_DNA-bd_sf"/>
</dbReference>
<dbReference type="InterPro" id="IPR011711">
    <property type="entry name" value="GntR_C"/>
</dbReference>
<keyword evidence="2" id="KW-0238">DNA-binding</keyword>
<accession>A0A645CQ63</accession>
<dbReference type="GO" id="GO:0003700">
    <property type="term" value="F:DNA-binding transcription factor activity"/>
    <property type="evidence" value="ECO:0007669"/>
    <property type="project" value="InterPro"/>
</dbReference>
<sequence>MMEPVFHRPAWIFRSAFVIATAMDQDSLSSDAPQGMAGLSQNELAYTQLKHRLTTLFYKPGEYLNTAALMADLQLGRTPLNHALHRLATEGLVQIIPRKGVMVAPLSIDDALHMIEVRLVNECLCAKLAAQHITQAELDELRAISQDFDRAVAERNVAETMNCDRQFHETIASASRNPVLIEVLRVLHARSQRFWAISLSKAGHVTEVQGEHQGILDALVRGDAEAAQHAVASHILSFRQALLGGR</sequence>
<dbReference type="SUPFAM" id="SSF48008">
    <property type="entry name" value="GntR ligand-binding domain-like"/>
    <property type="match status" value="1"/>
</dbReference>